<feature type="transmembrane region" description="Helical" evidence="2">
    <location>
        <begin position="247"/>
        <end position="266"/>
    </location>
</feature>
<dbReference type="GO" id="GO:0016020">
    <property type="term" value="C:membrane"/>
    <property type="evidence" value="ECO:0007669"/>
    <property type="project" value="TreeGrafter"/>
</dbReference>
<dbReference type="GO" id="GO:0016747">
    <property type="term" value="F:acyltransferase activity, transferring groups other than amino-acyl groups"/>
    <property type="evidence" value="ECO:0007669"/>
    <property type="project" value="InterPro"/>
</dbReference>
<feature type="transmembrane region" description="Helical" evidence="2">
    <location>
        <begin position="225"/>
        <end position="241"/>
    </location>
</feature>
<dbReference type="PATRIC" id="fig|1234595.3.peg.27"/>
<feature type="domain" description="Acyltransferase 3" evidence="3">
    <location>
        <begin position="11"/>
        <end position="330"/>
    </location>
</feature>
<dbReference type="PANTHER" id="PTHR23028">
    <property type="entry name" value="ACETYLTRANSFERASE"/>
    <property type="match status" value="1"/>
</dbReference>
<comment type="caution">
    <text evidence="5">The sequence shown here is derived from an EMBL/GenBank/DDBJ whole genome shotgun (WGS) entry which is preliminary data.</text>
</comment>
<feature type="compositionally biased region" description="Basic and acidic residues" evidence="1">
    <location>
        <begin position="655"/>
        <end position="664"/>
    </location>
</feature>
<dbReference type="InterPro" id="IPR050879">
    <property type="entry name" value="Acyltransferase_3"/>
</dbReference>
<evidence type="ECO:0000259" key="4">
    <source>
        <dbReference type="Pfam" id="PF19040"/>
    </source>
</evidence>
<feature type="transmembrane region" description="Helical" evidence="2">
    <location>
        <begin position="312"/>
        <end position="330"/>
    </location>
</feature>
<dbReference type="Pfam" id="PF19040">
    <property type="entry name" value="SGNH"/>
    <property type="match status" value="1"/>
</dbReference>
<feature type="transmembrane region" description="Helical" evidence="2">
    <location>
        <begin position="78"/>
        <end position="97"/>
    </location>
</feature>
<dbReference type="Proteomes" id="UP000011717">
    <property type="component" value="Unassembled WGS sequence"/>
</dbReference>
<dbReference type="GO" id="GO:0009103">
    <property type="term" value="P:lipopolysaccharide biosynthetic process"/>
    <property type="evidence" value="ECO:0007669"/>
    <property type="project" value="TreeGrafter"/>
</dbReference>
<reference evidence="5 6" key="1">
    <citation type="journal article" date="2013" name="Genome Announc.">
        <title>Draft Genome Sequence of Strain JLT2015T, Belonging to the Family Sphingomonadaceae of the Alphaproteobacteria.</title>
        <authorList>
            <person name="Tang K."/>
            <person name="Liu K."/>
            <person name="Li S."/>
            <person name="Jiao N."/>
        </authorList>
    </citation>
    <scope>NUCLEOTIDE SEQUENCE [LARGE SCALE GENOMIC DNA]</scope>
    <source>
        <strain evidence="5 6">JLT2015</strain>
    </source>
</reference>
<keyword evidence="6" id="KW-1185">Reference proteome</keyword>
<protein>
    <submittedName>
        <fullName evidence="5">O-antigen acetylase</fullName>
    </submittedName>
</protein>
<dbReference type="Pfam" id="PF01757">
    <property type="entry name" value="Acyl_transf_3"/>
    <property type="match status" value="1"/>
</dbReference>
<gene>
    <name evidence="5" type="ORF">C725_0027</name>
</gene>
<evidence type="ECO:0000259" key="3">
    <source>
        <dbReference type="Pfam" id="PF01757"/>
    </source>
</evidence>
<keyword evidence="2" id="KW-0812">Transmembrane</keyword>
<feature type="transmembrane region" description="Helical" evidence="2">
    <location>
        <begin position="109"/>
        <end position="130"/>
    </location>
</feature>
<dbReference type="PANTHER" id="PTHR23028:SF53">
    <property type="entry name" value="ACYL_TRANSF_3 DOMAIN-CONTAINING PROTEIN"/>
    <property type="match status" value="1"/>
</dbReference>
<dbReference type="AlphaFoldDB" id="M2U7Y2"/>
<keyword evidence="2" id="KW-1133">Transmembrane helix</keyword>
<dbReference type="EMBL" id="AMRV01000001">
    <property type="protein sequence ID" value="EMD84097.1"/>
    <property type="molecule type" value="Genomic_DNA"/>
</dbReference>
<organism evidence="5 6">
    <name type="scientific">Pacificimonas flava</name>
    <dbReference type="NCBI Taxonomy" id="1234595"/>
    <lineage>
        <taxon>Bacteria</taxon>
        <taxon>Pseudomonadati</taxon>
        <taxon>Pseudomonadota</taxon>
        <taxon>Alphaproteobacteria</taxon>
        <taxon>Sphingomonadales</taxon>
        <taxon>Sphingosinicellaceae</taxon>
        <taxon>Pacificimonas</taxon>
    </lineage>
</organism>
<feature type="transmembrane region" description="Helical" evidence="2">
    <location>
        <begin position="351"/>
        <end position="369"/>
    </location>
</feature>
<accession>M2U7Y2</accession>
<dbReference type="InterPro" id="IPR002656">
    <property type="entry name" value="Acyl_transf_3_dom"/>
</dbReference>
<feature type="transmembrane region" description="Helical" evidence="2">
    <location>
        <begin position="167"/>
        <end position="187"/>
    </location>
</feature>
<feature type="region of interest" description="Disordered" evidence="1">
    <location>
        <begin position="644"/>
        <end position="664"/>
    </location>
</feature>
<feature type="transmembrane region" description="Helical" evidence="2">
    <location>
        <begin position="37"/>
        <end position="57"/>
    </location>
</feature>
<evidence type="ECO:0000313" key="5">
    <source>
        <dbReference type="EMBL" id="EMD84097.1"/>
    </source>
</evidence>
<sequence>MSKGVSLKYRAEVDGLRAVAVIPVIAFHAGFPGFSGGFLGVDIFFVISGYLISSIVLGDLEKERFSIIDFYERRARRILPALALVVAACIPLAEWLMLPGQRTDFYESVVAVALFVSNILFWTETSYFGAASELKPLLHTWSLAVEEQFYLFFPPLLWLLWRHGWKATLAAVVALFMLSLAVSQWASVAAPSLNFFLLPSRVWELMAGALCALTQHRYGSWRNGALGLLGLMLIVASLFLFDDSTPFPSAIGLIPVGGVALILLFAREETAAARILSLKPFIWIGLISYSAYLWHQPLFAFMRLYALKEPTMLQMGGLSILSLLLAWFSYRFVEQPFRQRRGEGAVSMRMIFSASGVLLALMLAGGGALRGERSGDAQLLALQELIKPSYGLSTECRENALDKPVCRTAEQPKILVWGDSHAAHSVPAILGDEPDARLIQATYYSCPPLVGVVPMNRDKPAAWADECAAANADAEDYIRRHGAGLKVVIASPWRWNVEAGARVRVDGTWQDSSADLLERHLRRTIAFVRANGAEPILVISPPRVTYDAGQCVVKARATHRPAHACDFRIEDVDPRWTLARDVIERFSGDVAIVRFGEIMCPNGTCRTSKNGKPLYRDLTHFSDYGAAEIGREADIYDLVMSAPSPAEATQTAARSDFEKDTRRE</sequence>
<proteinExistence type="predicted"/>
<evidence type="ECO:0000313" key="6">
    <source>
        <dbReference type="Proteomes" id="UP000011717"/>
    </source>
</evidence>
<dbReference type="InterPro" id="IPR043968">
    <property type="entry name" value="SGNH"/>
</dbReference>
<evidence type="ECO:0000256" key="2">
    <source>
        <dbReference type="SAM" id="Phobius"/>
    </source>
</evidence>
<name>M2U7Y2_9SPHN</name>
<feature type="transmembrane region" description="Helical" evidence="2">
    <location>
        <begin position="12"/>
        <end position="31"/>
    </location>
</feature>
<feature type="transmembrane region" description="Helical" evidence="2">
    <location>
        <begin position="273"/>
        <end position="292"/>
    </location>
</feature>
<keyword evidence="2" id="KW-0472">Membrane</keyword>
<feature type="domain" description="SGNH" evidence="4">
    <location>
        <begin position="396"/>
        <end position="632"/>
    </location>
</feature>
<evidence type="ECO:0000256" key="1">
    <source>
        <dbReference type="SAM" id="MobiDB-lite"/>
    </source>
</evidence>